<proteinExistence type="inferred from homology"/>
<keyword evidence="4" id="KW-1003">Cell membrane</keyword>
<feature type="transmembrane region" description="Helical" evidence="8">
    <location>
        <begin position="210"/>
        <end position="228"/>
    </location>
</feature>
<name>A4XXI2_ECTM1</name>
<feature type="transmembrane region" description="Helical" evidence="8">
    <location>
        <begin position="154"/>
        <end position="176"/>
    </location>
</feature>
<accession>A4XXI2</accession>
<dbReference type="Pfam" id="PF03591">
    <property type="entry name" value="AzlC"/>
    <property type="match status" value="1"/>
</dbReference>
<dbReference type="PANTHER" id="PTHR34979:SF1">
    <property type="entry name" value="INNER MEMBRANE PROTEIN YGAZ"/>
    <property type="match status" value="1"/>
</dbReference>
<dbReference type="GO" id="GO:0005886">
    <property type="term" value="C:plasma membrane"/>
    <property type="evidence" value="ECO:0007669"/>
    <property type="project" value="UniProtKB-SubCell"/>
</dbReference>
<gene>
    <name evidence="9" type="ordered locus">Pmen_3295</name>
</gene>
<dbReference type="AlphaFoldDB" id="A4XXI2"/>
<keyword evidence="6 8" id="KW-1133">Transmembrane helix</keyword>
<feature type="transmembrane region" description="Helical" evidence="8">
    <location>
        <begin position="39"/>
        <end position="59"/>
    </location>
</feature>
<evidence type="ECO:0000256" key="1">
    <source>
        <dbReference type="ARBA" id="ARBA00004651"/>
    </source>
</evidence>
<evidence type="ECO:0000256" key="6">
    <source>
        <dbReference type="ARBA" id="ARBA00022989"/>
    </source>
</evidence>
<evidence type="ECO:0000256" key="7">
    <source>
        <dbReference type="ARBA" id="ARBA00023136"/>
    </source>
</evidence>
<comment type="similarity">
    <text evidence="2">Belongs to the AzlC family.</text>
</comment>
<dbReference type="STRING" id="399739.Pmen_3295"/>
<evidence type="ECO:0000313" key="9">
    <source>
        <dbReference type="EMBL" id="ABP86048.1"/>
    </source>
</evidence>
<evidence type="ECO:0000256" key="2">
    <source>
        <dbReference type="ARBA" id="ARBA00010735"/>
    </source>
</evidence>
<feature type="transmembrane region" description="Helical" evidence="8">
    <location>
        <begin position="188"/>
        <end position="204"/>
    </location>
</feature>
<dbReference type="PANTHER" id="PTHR34979">
    <property type="entry name" value="INNER MEMBRANE PROTEIN YGAZ"/>
    <property type="match status" value="1"/>
</dbReference>
<organism evidence="9">
    <name type="scientific">Ectopseudomonas mendocina (strain ymp)</name>
    <name type="common">Pseudomonas mendocina</name>
    <dbReference type="NCBI Taxonomy" id="399739"/>
    <lineage>
        <taxon>Bacteria</taxon>
        <taxon>Pseudomonadati</taxon>
        <taxon>Pseudomonadota</taxon>
        <taxon>Gammaproteobacteria</taxon>
        <taxon>Pseudomonadales</taxon>
        <taxon>Pseudomonadaceae</taxon>
        <taxon>Ectopseudomonas</taxon>
    </lineage>
</organism>
<keyword evidence="7 8" id="KW-0472">Membrane</keyword>
<dbReference type="EMBL" id="CP000680">
    <property type="protein sequence ID" value="ABP86048.1"/>
    <property type="molecule type" value="Genomic_DNA"/>
</dbReference>
<dbReference type="HOGENOM" id="CLU_065777_1_1_6"/>
<reference evidence="9" key="1">
    <citation type="submission" date="2007-04" db="EMBL/GenBank/DDBJ databases">
        <title>Complete sequence of Pseudomonas mendocina ymp.</title>
        <authorList>
            <consortium name="US DOE Joint Genome Institute"/>
            <person name="Copeland A."/>
            <person name="Lucas S."/>
            <person name="Lapidus A."/>
            <person name="Barry K."/>
            <person name="Glavina del Rio T."/>
            <person name="Dalin E."/>
            <person name="Tice H."/>
            <person name="Pitluck S."/>
            <person name="Kiss H."/>
            <person name="Brettin T."/>
            <person name="Detter J.C."/>
            <person name="Bruce D."/>
            <person name="Han C."/>
            <person name="Schmutz J."/>
            <person name="Larimer F."/>
            <person name="Land M."/>
            <person name="Hauser L."/>
            <person name="Kyrpides N."/>
            <person name="Mikhailova N."/>
            <person name="Hersman L."/>
            <person name="Dubois J."/>
            <person name="Maurice P."/>
            <person name="Richardson P."/>
        </authorList>
    </citation>
    <scope>NUCLEOTIDE SEQUENCE [LARGE SCALE GENOMIC DNA]</scope>
    <source>
        <strain evidence="9">Ymp</strain>
    </source>
</reference>
<dbReference type="eggNOG" id="COG1296">
    <property type="taxonomic scope" value="Bacteria"/>
</dbReference>
<protein>
    <submittedName>
        <fullName evidence="9">AzlC family protein</fullName>
    </submittedName>
</protein>
<sequence length="258" mass="27615">MRKNVQDLPGAAWLSWSAQGGSMSRHHEFTQGARDMLPMLLGAIPFGIIFGSLAGAAGLSPLQTMGMSALVFAGSAQFIAISLLAGGAGVAVVLLTTLVVNLRHALYSASLQPHVRHLPKRWRVPLAFWLTDEAYAVVLQRYARGDSAPLRHWYFLGAALAMYCNWLLCTLVGVLFGQAVPNIGEWGLDFAMLATFIGIVVPMLRNQPQVAAALVAAAVALACHALPYKLGLMAAAASGIVVGVWLERRTPVLQEEML</sequence>
<keyword evidence="3" id="KW-0813">Transport</keyword>
<feature type="transmembrane region" description="Helical" evidence="8">
    <location>
        <begin position="79"/>
        <end position="102"/>
    </location>
</feature>
<dbReference type="KEGG" id="pmy:Pmen_3295"/>
<dbReference type="GO" id="GO:1903785">
    <property type="term" value="P:L-valine transmembrane transport"/>
    <property type="evidence" value="ECO:0007669"/>
    <property type="project" value="TreeGrafter"/>
</dbReference>
<evidence type="ECO:0000256" key="3">
    <source>
        <dbReference type="ARBA" id="ARBA00022448"/>
    </source>
</evidence>
<evidence type="ECO:0000256" key="5">
    <source>
        <dbReference type="ARBA" id="ARBA00022692"/>
    </source>
</evidence>
<keyword evidence="5 8" id="KW-0812">Transmembrane</keyword>
<dbReference type="InterPro" id="IPR011606">
    <property type="entry name" value="Brnchd-chn_aa_trnsp_permease"/>
</dbReference>
<evidence type="ECO:0000256" key="4">
    <source>
        <dbReference type="ARBA" id="ARBA00022475"/>
    </source>
</evidence>
<evidence type="ECO:0000256" key="8">
    <source>
        <dbReference type="SAM" id="Phobius"/>
    </source>
</evidence>
<comment type="subcellular location">
    <subcellularLocation>
        <location evidence="1">Cell membrane</location>
        <topology evidence="1">Multi-pass membrane protein</topology>
    </subcellularLocation>
</comment>